<comment type="subcellular location">
    <subcellularLocation>
        <location evidence="3">Plastid</location>
        <location evidence="3">Amyloplast</location>
    </subcellularLocation>
    <subcellularLocation>
        <location evidence="2">Plastid</location>
        <location evidence="2">Chloroplast</location>
    </subcellularLocation>
</comment>
<dbReference type="PANTHER" id="PTHR46083:SF5">
    <property type="entry name" value="STARCH SYNTHASE 3, CHLOROPLASTIC_AMYLOPLASTIC"/>
    <property type="match status" value="1"/>
</dbReference>
<evidence type="ECO:0000256" key="14">
    <source>
        <dbReference type="SAM" id="Coils"/>
    </source>
</evidence>
<reference evidence="16" key="1">
    <citation type="submission" date="2020-05" db="EMBL/GenBank/DDBJ databases">
        <title>WGS assembly of Panicum virgatum.</title>
        <authorList>
            <person name="Lovell J.T."/>
            <person name="Jenkins J."/>
            <person name="Shu S."/>
            <person name="Juenger T.E."/>
            <person name="Schmutz J."/>
        </authorList>
    </citation>
    <scope>NUCLEOTIDE SEQUENCE</scope>
    <source>
        <strain evidence="16">AP13</strain>
    </source>
</reference>
<dbReference type="Gene3D" id="2.60.40.10">
    <property type="entry name" value="Immunoglobulins"/>
    <property type="match status" value="2"/>
</dbReference>
<dbReference type="InterPro" id="IPR013783">
    <property type="entry name" value="Ig-like_fold"/>
</dbReference>
<dbReference type="GO" id="GO:2001070">
    <property type="term" value="F:starch binding"/>
    <property type="evidence" value="ECO:0007669"/>
    <property type="project" value="InterPro"/>
</dbReference>
<keyword evidence="9" id="KW-0328">Glycosyltransferase</keyword>
<evidence type="ECO:0000256" key="13">
    <source>
        <dbReference type="ARBA" id="ARBA00023234"/>
    </source>
</evidence>
<comment type="caution">
    <text evidence="16">The sequence shown here is derived from an EMBL/GenBank/DDBJ whole genome shotgun (WGS) entry which is preliminary data.</text>
</comment>
<dbReference type="GO" id="GO:0019252">
    <property type="term" value="P:starch biosynthetic process"/>
    <property type="evidence" value="ECO:0007669"/>
    <property type="project" value="UniProtKB-KW"/>
</dbReference>
<gene>
    <name evidence="16" type="ORF">PVAP13_6NG088000</name>
</gene>
<dbReference type="GO" id="GO:0009507">
    <property type="term" value="C:chloroplast"/>
    <property type="evidence" value="ECO:0007669"/>
    <property type="project" value="UniProtKB-SubCell"/>
</dbReference>
<dbReference type="InterPro" id="IPR005085">
    <property type="entry name" value="CBM25"/>
</dbReference>
<keyword evidence="12" id="KW-0809">Transit peptide</keyword>
<dbReference type="GO" id="GO:0009011">
    <property type="term" value="F:alpha-1,4-glucan glucosyltransferase (ADP-glucose donor) activity"/>
    <property type="evidence" value="ECO:0007669"/>
    <property type="project" value="UniProtKB-EC"/>
</dbReference>
<dbReference type="InterPro" id="IPR013534">
    <property type="entry name" value="Starch_synth_cat_dom"/>
</dbReference>
<keyword evidence="11" id="KW-0750">Starch biosynthesis</keyword>
<keyword evidence="17" id="KW-1185">Reference proteome</keyword>
<organism evidence="16 17">
    <name type="scientific">Panicum virgatum</name>
    <name type="common">Blackwell switchgrass</name>
    <dbReference type="NCBI Taxonomy" id="38727"/>
    <lineage>
        <taxon>Eukaryota</taxon>
        <taxon>Viridiplantae</taxon>
        <taxon>Streptophyta</taxon>
        <taxon>Embryophyta</taxon>
        <taxon>Tracheophyta</taxon>
        <taxon>Spermatophyta</taxon>
        <taxon>Magnoliopsida</taxon>
        <taxon>Liliopsida</taxon>
        <taxon>Poales</taxon>
        <taxon>Poaceae</taxon>
        <taxon>PACMAD clade</taxon>
        <taxon>Panicoideae</taxon>
        <taxon>Panicodae</taxon>
        <taxon>Paniceae</taxon>
        <taxon>Panicinae</taxon>
        <taxon>Panicum</taxon>
        <taxon>Panicum sect. Hiantes</taxon>
    </lineage>
</organism>
<evidence type="ECO:0000256" key="6">
    <source>
        <dbReference type="ARBA" id="ARBA00012588"/>
    </source>
</evidence>
<dbReference type="SUPFAM" id="SSF53756">
    <property type="entry name" value="UDP-Glycosyltransferase/glycogen phosphorylase"/>
    <property type="match status" value="1"/>
</dbReference>
<evidence type="ECO:0000256" key="11">
    <source>
        <dbReference type="ARBA" id="ARBA00022922"/>
    </source>
</evidence>
<accession>A0A8T0QVG2</accession>
<evidence type="ECO:0000256" key="8">
    <source>
        <dbReference type="ARBA" id="ARBA00022640"/>
    </source>
</evidence>
<dbReference type="Pfam" id="PF16760">
    <property type="entry name" value="CBM53"/>
    <property type="match status" value="3"/>
</dbReference>
<dbReference type="HAMAP" id="MF_00484">
    <property type="entry name" value="Glycogen_synth"/>
    <property type="match status" value="1"/>
</dbReference>
<dbReference type="Pfam" id="PF08323">
    <property type="entry name" value="Glyco_transf_5"/>
    <property type="match status" value="1"/>
</dbReference>
<dbReference type="InterPro" id="IPR011835">
    <property type="entry name" value="GS/SS"/>
</dbReference>
<dbReference type="EC" id="2.4.1.21" evidence="6"/>
<evidence type="ECO:0000256" key="2">
    <source>
        <dbReference type="ARBA" id="ARBA00004229"/>
    </source>
</evidence>
<keyword evidence="7" id="KW-0150">Chloroplast</keyword>
<keyword evidence="14" id="KW-0175">Coiled coil</keyword>
<feature type="coiled-coil region" evidence="14">
    <location>
        <begin position="793"/>
        <end position="842"/>
    </location>
</feature>
<keyword evidence="13" id="KW-0035">Amyloplast</keyword>
<dbReference type="Proteomes" id="UP000823388">
    <property type="component" value="Chromosome 6N"/>
</dbReference>
<protein>
    <recommendedName>
        <fullName evidence="6">starch synthase</fullName>
        <ecNumber evidence="6">2.4.1.21</ecNumber>
    </recommendedName>
</protein>
<comment type="similarity">
    <text evidence="5">Belongs to the glycosyltransferase 1 family. Bacterial/plant glycogen synthase subfamily.</text>
</comment>
<comment type="pathway">
    <text evidence="4">Glycan biosynthesis; starch biosynthesis.</text>
</comment>
<sequence>MEMMLRPRSLICPLSDQALVIRPAFVGNGPAQALFRTSRCARSRLIRCPVASSDRPNRKSRRMVCPKIKVNAFRGYAQKVTIQSSTKKSEHHGCDEETIGTDNRQLSTDVVESTSGAGAEIAKEDPLHNASRYPIFREIEEVGLDFFEAELPGNALINISLGELEVVDEAEVEEDKFEVDFSGIALSSAAVWELDSEDEANTKEDIFVVDLSRIASDSAVVGEVVDEIEAIHETFNVESSGNASSSGIYGYVDEVGEPRADQEVTFEMDVSRLGELNVVDHAKVGTNIFEIDFLSSSSGKAIYIAAESSEENLAKGENGQGQCPALPSTSMDDSAIDSPENSKSLQEQHNLVFDIDKESTIDSCVEDQPVVDYHKQGGNVAYFDKQKQLTYEFHEQDLSIVQFPEQNQAIFCFQKQDISFLEQKQAIVGSYKQDQSIVNSHEQDRSVDGSHCQDESIVGMHEPIRCIVDCNKSDQSIVGSYRRDKSIVGAPKKIQSIVGYYKSDESNVVSHKQDGSITGVPIQIQSIIAYSTSDQSIVDLPKQHQSIVHIPEQKQSIVGFHIQDLPIVGNSKDSQTKQHAIVRTHDALFTEEENFEMIEEQKSIRVDEEQWIATKERISMNEAEFLLLLSKKESSWAEEQCKVDETSLFAEQDILDLPHDNVDPQALQRTLQELAQKNYSLGSKLFAFPEVLKADSTIDLYFNRDLSTLANEPDILIKGAFNGWKWRFFTEKLHMSELGGDWWCCKLYIPKQAYRLDFVFFNGCTVYENNGNNDFMIQIESTMDEHLFEGFLVEEKKRELERLAIEEAERMRQAEEQRRKAEERAEDEADMAQSKVEVEMKKNKLHNVLGLARPSIDNLWYIEPVLTGQGAAVRLYYNRNSRPLVHSTEIWMHGGYNNWIDGLSFSERLVHVDYKDGDWWYADVVLPERIYVLDWVFADGPPGNARNYDNNARQDFHAILLNNMTEEEYWVEEEQWIYTRLQQDRREREETFKRKAERSAKLKAEMKKKTMKMFLVSQKHIVYTEPLEIHAGTTVDVLYNPSNTVLTGKPEVWFQCSFNRWMHPGGVLPPQKMVTVGNGAHLKATVNVPRDAYMMDFVFSELEGDGIYDNRNGLDYHIPVFGSVAKEPPMHIVHIAVEMAPIAKVGGLADVVTSLSRAVQDLGHNVEVILPKHGCLNLSNVKNLHVHQSFSFGGSEIEVWRGLVEDLCVYFLEPKNGIFGVGCVYGRNDDRRFGFFCHSALEFLLQSGSSPHILHCHDWSSAPVAWLYKENYAQSSLANARVVFTIHNLEFGAHYIGKAMRYCDKATTVSNSYSREVSGHGAITPHLGKFYGILNGIDPDIWDPYNDKFIPVHYTSENVVEGKIAAKKALQKKLGLQENDVPIVGIVTRLTAQKGIHLIKHAVHRTLEWNGQVVLLGSAPDPRIQGDFVNFANALHGVNNGRVRLCLTYDEPLSHLIYAGSDFILVPSMFEPCGLTQLVAMRYGAIPIVRKTGGLYDTVFDVDTDKERARARGLEPNGFNFDGADSRGVDYALNRQAQSRRAWFTELSNCLLIVPAGSYIFRAISAWFDARWWFHSLCKRVMEQDWSWNRSALDYIELYHSASKF</sequence>
<dbReference type="EMBL" id="CM029048">
    <property type="protein sequence ID" value="KAG2577242.1"/>
    <property type="molecule type" value="Genomic_DNA"/>
</dbReference>
<dbReference type="FunFam" id="3.40.50.2000:FF:000165">
    <property type="entry name" value="Starch synthase, chloroplastic/amyloplastic"/>
    <property type="match status" value="1"/>
</dbReference>
<comment type="catalytic activity">
    <reaction evidence="1">
        <text>[(1-&gt;4)-alpha-D-glucosyl](n) + ADP-alpha-D-glucose = [(1-&gt;4)-alpha-D-glucosyl](n+1) + ADP + H(+)</text>
        <dbReference type="Rhea" id="RHEA:18189"/>
        <dbReference type="Rhea" id="RHEA-COMP:9584"/>
        <dbReference type="Rhea" id="RHEA-COMP:9587"/>
        <dbReference type="ChEBI" id="CHEBI:15378"/>
        <dbReference type="ChEBI" id="CHEBI:15444"/>
        <dbReference type="ChEBI" id="CHEBI:57498"/>
        <dbReference type="ChEBI" id="CHEBI:456216"/>
        <dbReference type="EC" id="2.4.1.21"/>
    </reaction>
</comment>
<name>A0A8T0QVG2_PANVG</name>
<dbReference type="CDD" id="cd03791">
    <property type="entry name" value="GT5_Glycogen_synthase_DULL1-like"/>
    <property type="match status" value="1"/>
</dbReference>
<feature type="domain" description="Carbohydrate binding module family 25" evidence="15">
    <location>
        <begin position="695"/>
        <end position="780"/>
    </location>
</feature>
<dbReference type="GO" id="GO:0004373">
    <property type="term" value="F:alpha-1,4-glucan glucosyltransferase (UDP-glucose donor) activity"/>
    <property type="evidence" value="ECO:0007669"/>
    <property type="project" value="InterPro"/>
</dbReference>
<dbReference type="GO" id="GO:0009501">
    <property type="term" value="C:amyloplast"/>
    <property type="evidence" value="ECO:0007669"/>
    <property type="project" value="UniProtKB-SubCell"/>
</dbReference>
<feature type="domain" description="Carbohydrate binding module family 25" evidence="15">
    <location>
        <begin position="870"/>
        <end position="961"/>
    </location>
</feature>
<feature type="domain" description="Carbohydrate binding module family 25" evidence="15">
    <location>
        <begin position="1032"/>
        <end position="1121"/>
    </location>
</feature>
<keyword evidence="8" id="KW-0934">Plastid</keyword>
<dbReference type="SMART" id="SM01066">
    <property type="entry name" value="CBM_25"/>
    <property type="match status" value="3"/>
</dbReference>
<evidence type="ECO:0000256" key="5">
    <source>
        <dbReference type="ARBA" id="ARBA00010281"/>
    </source>
</evidence>
<dbReference type="Gene3D" id="3.40.50.2000">
    <property type="entry name" value="Glycogen Phosphorylase B"/>
    <property type="match status" value="3"/>
</dbReference>
<evidence type="ECO:0000259" key="15">
    <source>
        <dbReference type="SMART" id="SM01066"/>
    </source>
</evidence>
<proteinExistence type="inferred from homology"/>
<evidence type="ECO:0000256" key="1">
    <source>
        <dbReference type="ARBA" id="ARBA00001478"/>
    </source>
</evidence>
<evidence type="ECO:0000256" key="3">
    <source>
        <dbReference type="ARBA" id="ARBA00004602"/>
    </source>
</evidence>
<evidence type="ECO:0000313" key="17">
    <source>
        <dbReference type="Proteomes" id="UP000823388"/>
    </source>
</evidence>
<keyword evidence="10" id="KW-0808">Transferase</keyword>
<evidence type="ECO:0000313" key="16">
    <source>
        <dbReference type="EMBL" id="KAG2577242.1"/>
    </source>
</evidence>
<dbReference type="NCBIfam" id="TIGR02095">
    <property type="entry name" value="glgA"/>
    <property type="match status" value="1"/>
</dbReference>
<evidence type="ECO:0000256" key="7">
    <source>
        <dbReference type="ARBA" id="ARBA00022528"/>
    </source>
</evidence>
<evidence type="ECO:0000256" key="9">
    <source>
        <dbReference type="ARBA" id="ARBA00022676"/>
    </source>
</evidence>
<dbReference type="GO" id="GO:0010021">
    <property type="term" value="P:amylopectin biosynthetic process"/>
    <property type="evidence" value="ECO:0007669"/>
    <property type="project" value="UniProtKB-ARBA"/>
</dbReference>
<dbReference type="PANTHER" id="PTHR46083">
    <property type="match status" value="1"/>
</dbReference>
<evidence type="ECO:0000256" key="12">
    <source>
        <dbReference type="ARBA" id="ARBA00022946"/>
    </source>
</evidence>
<evidence type="ECO:0000256" key="10">
    <source>
        <dbReference type="ARBA" id="ARBA00022679"/>
    </source>
</evidence>
<evidence type="ECO:0000256" key="4">
    <source>
        <dbReference type="ARBA" id="ARBA00004727"/>
    </source>
</evidence>